<reference evidence="4" key="2">
    <citation type="submission" date="2015-01" db="EMBL/GenBank/DDBJ databases">
        <title>Evolutionary Origins and Diversification of the Mycorrhizal Mutualists.</title>
        <authorList>
            <consortium name="DOE Joint Genome Institute"/>
            <consortium name="Mycorrhizal Genomics Consortium"/>
            <person name="Kohler A."/>
            <person name="Kuo A."/>
            <person name="Nagy L.G."/>
            <person name="Floudas D."/>
            <person name="Copeland A."/>
            <person name="Barry K.W."/>
            <person name="Cichocki N."/>
            <person name="Veneault-Fourrey C."/>
            <person name="LaButti K."/>
            <person name="Lindquist E.A."/>
            <person name="Lipzen A."/>
            <person name="Lundell T."/>
            <person name="Morin E."/>
            <person name="Murat C."/>
            <person name="Riley R."/>
            <person name="Ohm R."/>
            <person name="Sun H."/>
            <person name="Tunlid A."/>
            <person name="Henrissat B."/>
            <person name="Grigoriev I.V."/>
            <person name="Hibbett D.S."/>
            <person name="Martin F."/>
        </authorList>
    </citation>
    <scope>NUCLEOTIDE SEQUENCE [LARGE SCALE GENOMIC DNA]</scope>
    <source>
        <strain evidence="4">UH-Slu-Lm8-n1</strain>
    </source>
</reference>
<evidence type="ECO:0000256" key="1">
    <source>
        <dbReference type="SAM" id="MobiDB-lite"/>
    </source>
</evidence>
<dbReference type="EMBL" id="KN835621">
    <property type="protein sequence ID" value="KIK35465.1"/>
    <property type="molecule type" value="Genomic_DNA"/>
</dbReference>
<proteinExistence type="predicted"/>
<feature type="compositionally biased region" description="Polar residues" evidence="1">
    <location>
        <begin position="1"/>
        <end position="12"/>
    </location>
</feature>
<gene>
    <name evidence="3" type="ORF">CY34DRAFT_96049</name>
    <name evidence="2" type="ORF">CY34DRAFT_99779</name>
</gene>
<evidence type="ECO:0008006" key="5">
    <source>
        <dbReference type="Google" id="ProtNLM"/>
    </source>
</evidence>
<feature type="region of interest" description="Disordered" evidence="1">
    <location>
        <begin position="1"/>
        <end position="37"/>
    </location>
</feature>
<feature type="non-terminal residue" evidence="2">
    <location>
        <position position="104"/>
    </location>
</feature>
<organism evidence="2 4">
    <name type="scientific">Suillus luteus UH-Slu-Lm8-n1</name>
    <dbReference type="NCBI Taxonomy" id="930992"/>
    <lineage>
        <taxon>Eukaryota</taxon>
        <taxon>Fungi</taxon>
        <taxon>Dikarya</taxon>
        <taxon>Basidiomycota</taxon>
        <taxon>Agaricomycotina</taxon>
        <taxon>Agaricomycetes</taxon>
        <taxon>Agaricomycetidae</taxon>
        <taxon>Boletales</taxon>
        <taxon>Suillineae</taxon>
        <taxon>Suillaceae</taxon>
        <taxon>Suillus</taxon>
    </lineage>
</organism>
<dbReference type="AlphaFoldDB" id="A0A0D0A535"/>
<evidence type="ECO:0000313" key="3">
    <source>
        <dbReference type="EMBL" id="KIK35465.1"/>
    </source>
</evidence>
<protein>
    <recommendedName>
        <fullName evidence="5">Myb/SANT-like domain-containing protein</fullName>
    </recommendedName>
</protein>
<evidence type="ECO:0000313" key="4">
    <source>
        <dbReference type="Proteomes" id="UP000054485"/>
    </source>
</evidence>
<sequence length="104" mass="11447">MDLSDSDQSLASHISGDPTGGEPGSQSQPKGRKEPAHWRLEEEVSFLRYLYDNRTSTDGLTFPKKTYMGAAVHIAQEFKNQKGGLKTDGVCKSKFSSLKSAYFA</sequence>
<dbReference type="EMBL" id="KN835967">
    <property type="protein sequence ID" value="KIK33329.1"/>
    <property type="molecule type" value="Genomic_DNA"/>
</dbReference>
<dbReference type="HOGENOM" id="CLU_082499_6_2_1"/>
<evidence type="ECO:0000313" key="2">
    <source>
        <dbReference type="EMBL" id="KIK33329.1"/>
    </source>
</evidence>
<reference evidence="2 4" key="1">
    <citation type="submission" date="2014-04" db="EMBL/GenBank/DDBJ databases">
        <authorList>
            <consortium name="DOE Joint Genome Institute"/>
            <person name="Kuo A."/>
            <person name="Ruytinx J."/>
            <person name="Rineau F."/>
            <person name="Colpaert J."/>
            <person name="Kohler A."/>
            <person name="Nagy L.G."/>
            <person name="Floudas D."/>
            <person name="Copeland A."/>
            <person name="Barry K.W."/>
            <person name="Cichocki N."/>
            <person name="Veneault-Fourrey C."/>
            <person name="LaButti K."/>
            <person name="Lindquist E.A."/>
            <person name="Lipzen A."/>
            <person name="Lundell T."/>
            <person name="Morin E."/>
            <person name="Murat C."/>
            <person name="Sun H."/>
            <person name="Tunlid A."/>
            <person name="Henrissat B."/>
            <person name="Grigoriev I.V."/>
            <person name="Hibbett D.S."/>
            <person name="Martin F."/>
            <person name="Nordberg H.P."/>
            <person name="Cantor M.N."/>
            <person name="Hua S.X."/>
        </authorList>
    </citation>
    <scope>NUCLEOTIDE SEQUENCE [LARGE SCALE GENOMIC DNA]</scope>
    <source>
        <strain evidence="2 4">UH-Slu-Lm8-n1</strain>
    </source>
</reference>
<dbReference type="OrthoDB" id="2671340at2759"/>
<keyword evidence="4" id="KW-1185">Reference proteome</keyword>
<reference evidence="2" key="3">
    <citation type="submission" date="2015-02" db="EMBL/GenBank/DDBJ databases">
        <title>Evolutionary Origins and Diversification of the Mycorrhizal Mutualists.</title>
        <authorList>
            <consortium name="DOE Joint Genome Institute"/>
            <consortium name="Mycorrhizal Genomics Consortium"/>
            <person name="Kohler A."/>
            <person name="Kuo A."/>
            <person name="Nagy L.G."/>
            <person name="Floudas D."/>
            <person name="Copeland A."/>
            <person name="Barry K.W."/>
            <person name="Cichocki N."/>
            <person name="Veneault-Fourrey C."/>
            <person name="LaButti K."/>
            <person name="Lindquist E.A."/>
            <person name="Lipzen A."/>
            <person name="Lundell T."/>
            <person name="Morin E."/>
            <person name="Murat C."/>
            <person name="Riley R."/>
            <person name="Ohm R."/>
            <person name="Sun H."/>
            <person name="Tunlid A."/>
            <person name="Henrissat B."/>
            <person name="Grigoriev I.V."/>
            <person name="Hibbett D.S."/>
            <person name="Martin F."/>
        </authorList>
    </citation>
    <scope>NUCLEOTIDE SEQUENCE</scope>
    <source>
        <strain evidence="2 4">UH-Slu-Lm8-n1</strain>
    </source>
</reference>
<name>A0A0D0A535_9AGAM</name>
<accession>A0A0D0A535</accession>
<dbReference type="Proteomes" id="UP000054485">
    <property type="component" value="Unassembled WGS sequence"/>
</dbReference>